<protein>
    <submittedName>
        <fullName evidence="1">Uncharacterized protein</fullName>
    </submittedName>
</protein>
<comment type="caution">
    <text evidence="1">The sequence shown here is derived from an EMBL/GenBank/DDBJ whole genome shotgun (WGS) entry which is preliminary data.</text>
</comment>
<name>A0AAV4TEL9_9ARAC</name>
<keyword evidence="2" id="KW-1185">Reference proteome</keyword>
<dbReference type="AlphaFoldDB" id="A0AAV4TEL9"/>
<reference evidence="1 2" key="1">
    <citation type="submission" date="2021-06" db="EMBL/GenBank/DDBJ databases">
        <title>Caerostris darwini draft genome.</title>
        <authorList>
            <person name="Kono N."/>
            <person name="Arakawa K."/>
        </authorList>
    </citation>
    <scope>NUCLEOTIDE SEQUENCE [LARGE SCALE GENOMIC DNA]</scope>
</reference>
<evidence type="ECO:0000313" key="2">
    <source>
        <dbReference type="Proteomes" id="UP001054837"/>
    </source>
</evidence>
<accession>A0AAV4TEL9</accession>
<evidence type="ECO:0000313" key="1">
    <source>
        <dbReference type="EMBL" id="GIY44099.1"/>
    </source>
</evidence>
<dbReference type="Proteomes" id="UP001054837">
    <property type="component" value="Unassembled WGS sequence"/>
</dbReference>
<organism evidence="1 2">
    <name type="scientific">Caerostris darwini</name>
    <dbReference type="NCBI Taxonomy" id="1538125"/>
    <lineage>
        <taxon>Eukaryota</taxon>
        <taxon>Metazoa</taxon>
        <taxon>Ecdysozoa</taxon>
        <taxon>Arthropoda</taxon>
        <taxon>Chelicerata</taxon>
        <taxon>Arachnida</taxon>
        <taxon>Araneae</taxon>
        <taxon>Araneomorphae</taxon>
        <taxon>Entelegynae</taxon>
        <taxon>Araneoidea</taxon>
        <taxon>Araneidae</taxon>
        <taxon>Caerostris</taxon>
    </lineage>
</organism>
<proteinExistence type="predicted"/>
<dbReference type="EMBL" id="BPLQ01009454">
    <property type="protein sequence ID" value="GIY44099.1"/>
    <property type="molecule type" value="Genomic_DNA"/>
</dbReference>
<gene>
    <name evidence="1" type="ORF">CDAR_557631</name>
</gene>
<sequence>MFNIIPQPILTFRTPKRAFSLEVTIFVPVTHIITGSVLITITDELSEVFGQEKTTPEYEGLQEKLFWTPLSGVDVCLLIHRNLQTSFHCPHFLCRSPLVHNMDNKTSYLLILPKKANNGM</sequence>